<evidence type="ECO:0000256" key="6">
    <source>
        <dbReference type="ARBA" id="ARBA00022989"/>
    </source>
</evidence>
<dbReference type="Gene3D" id="3.40.50.300">
    <property type="entry name" value="P-loop containing nucleotide triphosphate hydrolases"/>
    <property type="match status" value="1"/>
</dbReference>
<dbReference type="AlphaFoldDB" id="A0A0B6WY84"/>
<evidence type="ECO:0000256" key="1">
    <source>
        <dbReference type="ARBA" id="ARBA00004651"/>
    </source>
</evidence>
<dbReference type="SUPFAM" id="SSF52540">
    <property type="entry name" value="P-loop containing nucleoside triphosphate hydrolases"/>
    <property type="match status" value="1"/>
</dbReference>
<feature type="transmembrane region" description="Helical" evidence="8">
    <location>
        <begin position="71"/>
        <end position="90"/>
    </location>
</feature>
<keyword evidence="2" id="KW-0813">Transport</keyword>
<dbReference type="CDD" id="cd03251">
    <property type="entry name" value="ABCC_MsbA"/>
    <property type="match status" value="1"/>
</dbReference>
<dbReference type="FunFam" id="3.40.50.300:FF:000287">
    <property type="entry name" value="Multidrug ABC transporter ATP-binding protein"/>
    <property type="match status" value="1"/>
</dbReference>
<evidence type="ECO:0000313" key="11">
    <source>
        <dbReference type="EMBL" id="CDM66228.1"/>
    </source>
</evidence>
<dbReference type="GO" id="GO:0005886">
    <property type="term" value="C:plasma membrane"/>
    <property type="evidence" value="ECO:0007669"/>
    <property type="project" value="UniProtKB-SubCell"/>
</dbReference>
<proteinExistence type="predicted"/>
<dbReference type="Pfam" id="PF00664">
    <property type="entry name" value="ABC_membrane"/>
    <property type="match status" value="1"/>
</dbReference>
<comment type="subcellular location">
    <subcellularLocation>
        <location evidence="1">Cell membrane</location>
        <topology evidence="1">Multi-pass membrane protein</topology>
    </subcellularLocation>
</comment>
<dbReference type="PANTHER" id="PTHR43394:SF1">
    <property type="entry name" value="ATP-BINDING CASSETTE SUB-FAMILY B MEMBER 10, MITOCHONDRIAL"/>
    <property type="match status" value="1"/>
</dbReference>
<evidence type="ECO:0000313" key="12">
    <source>
        <dbReference type="Proteomes" id="UP000031518"/>
    </source>
</evidence>
<dbReference type="InterPro" id="IPR036640">
    <property type="entry name" value="ABC1_TM_sf"/>
</dbReference>
<reference evidence="11 12" key="1">
    <citation type="submission" date="2013-12" db="EMBL/GenBank/DDBJ databases">
        <authorList>
            <person name="Stott M."/>
        </authorList>
    </citation>
    <scope>NUCLEOTIDE SEQUENCE [LARGE SCALE GENOMIC DNA]</scope>
    <source>
        <strain evidence="11 12">K22</strain>
    </source>
</reference>
<dbReference type="CDD" id="cd18552">
    <property type="entry name" value="ABC_6TM_MsbA_like"/>
    <property type="match status" value="1"/>
</dbReference>
<name>A0A0B6WY84_9BACT</name>
<accession>A0A0B6WY84</accession>
<keyword evidence="7 8" id="KW-0472">Membrane</keyword>
<dbReference type="STRING" id="454194.PYK22_02243"/>
<dbReference type="Proteomes" id="UP000031518">
    <property type="component" value="Unassembled WGS sequence"/>
</dbReference>
<dbReference type="GO" id="GO:0016887">
    <property type="term" value="F:ATP hydrolysis activity"/>
    <property type="evidence" value="ECO:0007669"/>
    <property type="project" value="InterPro"/>
</dbReference>
<keyword evidence="11" id="KW-0378">Hydrolase</keyword>
<dbReference type="InterPro" id="IPR027417">
    <property type="entry name" value="P-loop_NTPase"/>
</dbReference>
<protein>
    <submittedName>
        <fullName evidence="11">ABC-type multidrug transport system, ATPase and permease component</fullName>
        <ecNumber evidence="11">3.6.3.-</ecNumber>
    </submittedName>
</protein>
<dbReference type="Pfam" id="PF00005">
    <property type="entry name" value="ABC_tran"/>
    <property type="match status" value="1"/>
</dbReference>
<dbReference type="RefSeq" id="WP_041977214.1">
    <property type="nucleotide sequence ID" value="NZ_CBXV010000007.1"/>
</dbReference>
<evidence type="ECO:0000256" key="3">
    <source>
        <dbReference type="ARBA" id="ARBA00022692"/>
    </source>
</evidence>
<keyword evidence="4" id="KW-0547">Nucleotide-binding</keyword>
<dbReference type="PANTHER" id="PTHR43394">
    <property type="entry name" value="ATP-DEPENDENT PERMEASE MDL1, MITOCHONDRIAL"/>
    <property type="match status" value="1"/>
</dbReference>
<reference evidence="11 12" key="2">
    <citation type="submission" date="2015-01" db="EMBL/GenBank/DDBJ databases">
        <title>Complete genome sequence of Pyrinomonas methylaliphatogenes type strain K22T.</title>
        <authorList>
            <person name="Lee K.C.Y."/>
            <person name="Power J.F."/>
            <person name="Dunfield P.F."/>
            <person name="Morgan X.C."/>
            <person name="Huttenhower C."/>
            <person name="Stott M.B."/>
        </authorList>
    </citation>
    <scope>NUCLEOTIDE SEQUENCE [LARGE SCALE GENOMIC DNA]</scope>
    <source>
        <strain evidence="11 12">K22</strain>
    </source>
</reference>
<evidence type="ECO:0000256" key="8">
    <source>
        <dbReference type="SAM" id="Phobius"/>
    </source>
</evidence>
<dbReference type="PROSITE" id="PS00211">
    <property type="entry name" value="ABC_TRANSPORTER_1"/>
    <property type="match status" value="1"/>
</dbReference>
<dbReference type="Gene3D" id="1.20.1560.10">
    <property type="entry name" value="ABC transporter type 1, transmembrane domain"/>
    <property type="match status" value="1"/>
</dbReference>
<feature type="domain" description="ABC transmembrane type-1" evidence="10">
    <location>
        <begin position="19"/>
        <end position="319"/>
    </location>
</feature>
<keyword evidence="3 8" id="KW-0812">Transmembrane</keyword>
<evidence type="ECO:0000259" key="10">
    <source>
        <dbReference type="PROSITE" id="PS50929"/>
    </source>
</evidence>
<evidence type="ECO:0000256" key="2">
    <source>
        <dbReference type="ARBA" id="ARBA00022448"/>
    </source>
</evidence>
<keyword evidence="5" id="KW-0067">ATP-binding</keyword>
<sequence length="610" mass="68149">MRDLRRLLAYLHPYWSQFAFATLAMLAVGLLQSAMGALIVPIFDQAFKPNAPQRTPTLFGLQHLIPTSGFAAWRAIAVLLIIFTIAKGIAEYLSTYLMARVGQGAVLRLRQDLYEHILSQSADFFERHRTNYLVSRLVSSAASIETAVTTTLRDMLRETFTLVVFLAASVYYSWRLTLSALVIAPIVAILTTRFGDALRKLAREYVESTQGLSDAAHEAIANQNIVKAYCAEERERARFQRAAERIARANLRTARIAGFAPPTIELVGIIAVVVLLFIGQREIVTGRMTSAQFLAFLFFLFSSYDPMRKLSRLHNSMEQALAAARHVWEVMDERMELPERPDGVILGPLRRAIEFRNVSFGYANDSRSILRNVNLRIPAGAVVALVGESGGGKSTLTKLIPRFHDPDEGAVLWDGIDLRDARLKSLRRQIALVTQETALFNDTVRYNISYGRPDATQEEIEEAARIAFAHDFITELPHGYDTVIGERGIFLSGGQRQRIAIARAVLADAPVLILDEATSALDTESERLVQRALARLMQGRTTVVIAHRLSTVRRADLIVVMERGRIVETGTHTELLARGGLYRRLYELQFADDEREQAIEGAVNANPMLQ</sequence>
<dbReference type="PROSITE" id="PS50929">
    <property type="entry name" value="ABC_TM1F"/>
    <property type="match status" value="1"/>
</dbReference>
<feature type="transmembrane region" description="Helical" evidence="8">
    <location>
        <begin position="256"/>
        <end position="278"/>
    </location>
</feature>
<evidence type="ECO:0000256" key="5">
    <source>
        <dbReference type="ARBA" id="ARBA00022840"/>
    </source>
</evidence>
<dbReference type="OrthoDB" id="9762778at2"/>
<evidence type="ECO:0000256" key="7">
    <source>
        <dbReference type="ARBA" id="ARBA00023136"/>
    </source>
</evidence>
<evidence type="ECO:0000259" key="9">
    <source>
        <dbReference type="PROSITE" id="PS50893"/>
    </source>
</evidence>
<dbReference type="GO" id="GO:0015421">
    <property type="term" value="F:ABC-type oligopeptide transporter activity"/>
    <property type="evidence" value="ECO:0007669"/>
    <property type="project" value="TreeGrafter"/>
</dbReference>
<organism evidence="11 12">
    <name type="scientific">Pyrinomonas methylaliphatogenes</name>
    <dbReference type="NCBI Taxonomy" id="454194"/>
    <lineage>
        <taxon>Bacteria</taxon>
        <taxon>Pseudomonadati</taxon>
        <taxon>Acidobacteriota</taxon>
        <taxon>Blastocatellia</taxon>
        <taxon>Blastocatellales</taxon>
        <taxon>Pyrinomonadaceae</taxon>
        <taxon>Pyrinomonas</taxon>
    </lineage>
</organism>
<evidence type="ECO:0000256" key="4">
    <source>
        <dbReference type="ARBA" id="ARBA00022741"/>
    </source>
</evidence>
<dbReference type="SUPFAM" id="SSF90123">
    <property type="entry name" value="ABC transporter transmembrane region"/>
    <property type="match status" value="1"/>
</dbReference>
<dbReference type="InterPro" id="IPR011527">
    <property type="entry name" value="ABC1_TM_dom"/>
</dbReference>
<feature type="transmembrane region" description="Helical" evidence="8">
    <location>
        <begin position="20"/>
        <end position="43"/>
    </location>
</feature>
<feature type="domain" description="ABC transporter" evidence="9">
    <location>
        <begin position="353"/>
        <end position="588"/>
    </location>
</feature>
<dbReference type="PROSITE" id="PS50893">
    <property type="entry name" value="ABC_TRANSPORTER_2"/>
    <property type="match status" value="1"/>
</dbReference>
<dbReference type="InterPro" id="IPR017871">
    <property type="entry name" value="ABC_transporter-like_CS"/>
</dbReference>
<dbReference type="GO" id="GO:0005524">
    <property type="term" value="F:ATP binding"/>
    <property type="evidence" value="ECO:0007669"/>
    <property type="project" value="UniProtKB-KW"/>
</dbReference>
<dbReference type="InterPro" id="IPR039421">
    <property type="entry name" value="Type_1_exporter"/>
</dbReference>
<dbReference type="InterPro" id="IPR003593">
    <property type="entry name" value="AAA+_ATPase"/>
</dbReference>
<dbReference type="InterPro" id="IPR003439">
    <property type="entry name" value="ABC_transporter-like_ATP-bd"/>
</dbReference>
<feature type="transmembrane region" description="Helical" evidence="8">
    <location>
        <begin position="178"/>
        <end position="195"/>
    </location>
</feature>
<dbReference type="EMBL" id="CBXV010000007">
    <property type="protein sequence ID" value="CDM66228.1"/>
    <property type="molecule type" value="Genomic_DNA"/>
</dbReference>
<keyword evidence="12" id="KW-1185">Reference proteome</keyword>
<dbReference type="EC" id="3.6.3.-" evidence="11"/>
<gene>
    <name evidence="11" type="ORF">PYK22_02243</name>
</gene>
<keyword evidence="6 8" id="KW-1133">Transmembrane helix</keyword>
<dbReference type="SMART" id="SM00382">
    <property type="entry name" value="AAA"/>
    <property type="match status" value="1"/>
</dbReference>